<dbReference type="HOGENOM" id="CLU_3355480_0_0_9"/>
<dbReference type="Gene3D" id="3.20.20.80">
    <property type="entry name" value="Glycosidases"/>
    <property type="match status" value="1"/>
</dbReference>
<dbReference type="Proteomes" id="UP000003340">
    <property type="component" value="Unassembled WGS sequence"/>
</dbReference>
<dbReference type="EMBL" id="ACEC01000130">
    <property type="protein sequence ID" value="EEG28588.1"/>
    <property type="molecule type" value="Genomic_DNA"/>
</dbReference>
<dbReference type="GO" id="GO:0003796">
    <property type="term" value="F:lysozyme activity"/>
    <property type="evidence" value="ECO:0007669"/>
    <property type="project" value="InterPro"/>
</dbReference>
<dbReference type="PROSITE" id="PS51904">
    <property type="entry name" value="GLYCOSYL_HYDROL_F25_2"/>
    <property type="match status" value="1"/>
</dbReference>
<gene>
    <name evidence="2" type="ORF">CLOSTMETH_03772</name>
</gene>
<dbReference type="InterPro" id="IPR017853">
    <property type="entry name" value="GH"/>
</dbReference>
<evidence type="ECO:0000313" key="2">
    <source>
        <dbReference type="EMBL" id="EEG28588.1"/>
    </source>
</evidence>
<dbReference type="AlphaFoldDB" id="C0EIS7"/>
<organism evidence="2 3">
    <name type="scientific">[Clostridium] methylpentosum DSM 5476</name>
    <dbReference type="NCBI Taxonomy" id="537013"/>
    <lineage>
        <taxon>Bacteria</taxon>
        <taxon>Bacillati</taxon>
        <taxon>Bacillota</taxon>
        <taxon>Clostridia</taxon>
        <taxon>Eubacteriales</taxon>
        <taxon>Oscillospiraceae</taxon>
        <taxon>Oscillospiraceae incertae sedis</taxon>
    </lineage>
</organism>
<protein>
    <submittedName>
        <fullName evidence="2">Uncharacterized protein</fullName>
    </submittedName>
</protein>
<dbReference type="GO" id="GO:0016998">
    <property type="term" value="P:cell wall macromolecule catabolic process"/>
    <property type="evidence" value="ECO:0007669"/>
    <property type="project" value="InterPro"/>
</dbReference>
<dbReference type="GO" id="GO:0009253">
    <property type="term" value="P:peptidoglycan catabolic process"/>
    <property type="evidence" value="ECO:0007669"/>
    <property type="project" value="InterPro"/>
</dbReference>
<evidence type="ECO:0000313" key="3">
    <source>
        <dbReference type="Proteomes" id="UP000003340"/>
    </source>
</evidence>
<dbReference type="SUPFAM" id="SSF51445">
    <property type="entry name" value="(Trans)glycosidases"/>
    <property type="match status" value="1"/>
</dbReference>
<comment type="similarity">
    <text evidence="1">Belongs to the glycosyl hydrolase 25 family.</text>
</comment>
<reference evidence="2 3" key="1">
    <citation type="submission" date="2009-01" db="EMBL/GenBank/DDBJ databases">
        <authorList>
            <person name="Fulton L."/>
            <person name="Clifton S."/>
            <person name="Fulton B."/>
            <person name="Xu J."/>
            <person name="Minx P."/>
            <person name="Pepin K.H."/>
            <person name="Johnson M."/>
            <person name="Bhonagiri V."/>
            <person name="Nash W.E."/>
            <person name="Mardis E.R."/>
            <person name="Wilson R.K."/>
        </authorList>
    </citation>
    <scope>NUCLEOTIDE SEQUENCE [LARGE SCALE GENOMIC DNA]</scope>
    <source>
        <strain evidence="2 3">DSM 5476</strain>
    </source>
</reference>
<sequence length="36" mass="3997">MKGIDVSKHQGIIDWNAVKPQIDFAIVRAGYGMYSS</sequence>
<comment type="caution">
    <text evidence="2">The sequence shown here is derived from an EMBL/GenBank/DDBJ whole genome shotgun (WGS) entry which is preliminary data.</text>
</comment>
<dbReference type="STRING" id="537013.CLOSTMETH_03772"/>
<evidence type="ECO:0000256" key="1">
    <source>
        <dbReference type="ARBA" id="ARBA00010646"/>
    </source>
</evidence>
<proteinExistence type="inferred from homology"/>
<keyword evidence="3" id="KW-1185">Reference proteome</keyword>
<name>C0EIS7_9FIRM</name>
<dbReference type="InterPro" id="IPR002053">
    <property type="entry name" value="Glyco_hydro_25"/>
</dbReference>
<accession>C0EIS7</accession>
<reference evidence="2 3" key="2">
    <citation type="submission" date="2009-02" db="EMBL/GenBank/DDBJ databases">
        <title>Draft genome sequence of Clostridium methylpentosum (DSM 5476).</title>
        <authorList>
            <person name="Sudarsanam P."/>
            <person name="Ley R."/>
            <person name="Guruge J."/>
            <person name="Turnbaugh P.J."/>
            <person name="Mahowald M."/>
            <person name="Liep D."/>
            <person name="Gordon J."/>
        </authorList>
    </citation>
    <scope>NUCLEOTIDE SEQUENCE [LARGE SCALE GENOMIC DNA]</scope>
    <source>
        <strain evidence="2 3">DSM 5476</strain>
    </source>
</reference>